<gene>
    <name evidence="1" type="ORF">METZ01_LOCUS309863</name>
</gene>
<protein>
    <submittedName>
        <fullName evidence="1">Uncharacterized protein</fullName>
    </submittedName>
</protein>
<evidence type="ECO:0000313" key="1">
    <source>
        <dbReference type="EMBL" id="SVC57009.1"/>
    </source>
</evidence>
<feature type="non-terminal residue" evidence="1">
    <location>
        <position position="27"/>
    </location>
</feature>
<organism evidence="1">
    <name type="scientific">marine metagenome</name>
    <dbReference type="NCBI Taxonomy" id="408172"/>
    <lineage>
        <taxon>unclassified sequences</taxon>
        <taxon>metagenomes</taxon>
        <taxon>ecological metagenomes</taxon>
    </lineage>
</organism>
<proteinExistence type="predicted"/>
<feature type="non-terminal residue" evidence="1">
    <location>
        <position position="1"/>
    </location>
</feature>
<dbReference type="AlphaFoldDB" id="A0A382N740"/>
<reference evidence="1" key="1">
    <citation type="submission" date="2018-05" db="EMBL/GenBank/DDBJ databases">
        <authorList>
            <person name="Lanie J.A."/>
            <person name="Ng W.-L."/>
            <person name="Kazmierczak K.M."/>
            <person name="Andrzejewski T.M."/>
            <person name="Davidsen T.M."/>
            <person name="Wayne K.J."/>
            <person name="Tettelin H."/>
            <person name="Glass J.I."/>
            <person name="Rusch D."/>
            <person name="Podicherti R."/>
            <person name="Tsui H.-C.T."/>
            <person name="Winkler M.E."/>
        </authorList>
    </citation>
    <scope>NUCLEOTIDE SEQUENCE</scope>
</reference>
<name>A0A382N740_9ZZZZ</name>
<dbReference type="EMBL" id="UINC01098471">
    <property type="protein sequence ID" value="SVC57009.1"/>
    <property type="molecule type" value="Genomic_DNA"/>
</dbReference>
<accession>A0A382N740</accession>
<sequence>VLRIPDWFGGNVVTQDFRIVSLLRGTG</sequence>